<gene>
    <name evidence="3" type="ORF">SAMN06265827_11457</name>
</gene>
<evidence type="ECO:0000259" key="2">
    <source>
        <dbReference type="SMART" id="SM00642"/>
    </source>
</evidence>
<sequence length="665" mass="74076">MLKMLKSNRLLLLAILLLSLGLLIGCSSGGYDGDEQASFMLINSSPKDGATISADITGITLEFNYELASKEIAILEDGNAISGLTSKTDGKKVTISGFELSKSTSYELNYSVTNNDGTSINGKINFLTMSNLPDISGLANLNETMMQAFYWEMNTGEYASDYPEEANLWNLLADRADDLADIGITSLWLPPANKAWGGVGVDADQDVGYGTHDLWDLGEFDKQGSVRTKYGTKDQLLTAIDAIHTSGMKAYYDIIFNHRMGAYNKDIDVKLSANSPDKAGGTIDAWTNFDLAGRQKYYTQDKWGDLWHDFKWDWRAFDGVDYAEDKGNGLYLFAGKTWGLVPDDPWMREPEYLMGADVDYYNYPNGYDGTPEPNINVVDEMKAWGEWITKEIGFDGFRIDAVKHVDSTFIYEWIDHVQSATNKELFFVGEAWLEDKTALKSYLDLVDGRADIFNKAKNSELKVFDFPLRAKFKNMRDGNGTFDISTLSTAGLVNDSTHGERAVAFIDNHDTSGSNAENYGKRGIDKYSYQAYAYALTRESTVPTIFWKDYYQHGMKSGLDKLIQARKYYAYGTGHEVDNNDNDVYSYVREGLDNVEGTGLVMMISDGTSGDLVTREINSRQSNTAFRDITGNVSGTVVTDEQGYGDFKVIKSEAKGCSVWVPVID</sequence>
<evidence type="ECO:0000313" key="3">
    <source>
        <dbReference type="EMBL" id="SNY30907.1"/>
    </source>
</evidence>
<dbReference type="Pfam" id="PF09154">
    <property type="entry name" value="Alpha-amy_C_pro"/>
    <property type="match status" value="1"/>
</dbReference>
<dbReference type="GO" id="GO:0005507">
    <property type="term" value="F:copper ion binding"/>
    <property type="evidence" value="ECO:0007669"/>
    <property type="project" value="InterPro"/>
</dbReference>
<dbReference type="PANTHER" id="PTHR43447">
    <property type="entry name" value="ALPHA-AMYLASE"/>
    <property type="match status" value="1"/>
</dbReference>
<dbReference type="STRING" id="1413210.U472_13820"/>
<dbReference type="InterPro" id="IPR014755">
    <property type="entry name" value="Cu-Rt/internalin_Ig-like"/>
</dbReference>
<dbReference type="Gene3D" id="2.40.30.140">
    <property type="match status" value="1"/>
</dbReference>
<dbReference type="InterPro" id="IPR017853">
    <property type="entry name" value="GH"/>
</dbReference>
<dbReference type="SUPFAM" id="SSF51445">
    <property type="entry name" value="(Trans)glycosidases"/>
    <property type="match status" value="1"/>
</dbReference>
<dbReference type="PROSITE" id="PS51257">
    <property type="entry name" value="PROKAR_LIPOPROTEIN"/>
    <property type="match status" value="1"/>
</dbReference>
<organism evidence="3 4">
    <name type="scientific">Orenia metallireducens</name>
    <dbReference type="NCBI Taxonomy" id="1413210"/>
    <lineage>
        <taxon>Bacteria</taxon>
        <taxon>Bacillati</taxon>
        <taxon>Bacillota</taxon>
        <taxon>Clostridia</taxon>
        <taxon>Halanaerobiales</taxon>
        <taxon>Halobacteroidaceae</taxon>
        <taxon>Orenia</taxon>
    </lineage>
</organism>
<dbReference type="GO" id="GO:0004553">
    <property type="term" value="F:hydrolase activity, hydrolyzing O-glycosyl compounds"/>
    <property type="evidence" value="ECO:0007669"/>
    <property type="project" value="InterPro"/>
</dbReference>
<reference evidence="4" key="1">
    <citation type="submission" date="2017-09" db="EMBL/GenBank/DDBJ databases">
        <authorList>
            <person name="Varghese N."/>
            <person name="Submissions S."/>
        </authorList>
    </citation>
    <scope>NUCLEOTIDE SEQUENCE [LARGE SCALE GENOMIC DNA]</scope>
    <source>
        <strain evidence="4">MSL47</strain>
    </source>
</reference>
<evidence type="ECO:0000313" key="4">
    <source>
        <dbReference type="Proteomes" id="UP000219573"/>
    </source>
</evidence>
<dbReference type="Gene3D" id="2.60.40.1180">
    <property type="entry name" value="Golgi alpha-mannosidase II"/>
    <property type="match status" value="1"/>
</dbReference>
<dbReference type="Proteomes" id="UP000219573">
    <property type="component" value="Unassembled WGS sequence"/>
</dbReference>
<dbReference type="SMART" id="SM00642">
    <property type="entry name" value="Aamy"/>
    <property type="match status" value="1"/>
</dbReference>
<evidence type="ECO:0000256" key="1">
    <source>
        <dbReference type="ARBA" id="ARBA00022729"/>
    </source>
</evidence>
<name>A0A285H580_9FIRM</name>
<dbReference type="InterPro" id="IPR006047">
    <property type="entry name" value="GH13_cat_dom"/>
</dbReference>
<dbReference type="Pfam" id="PF00128">
    <property type="entry name" value="Alpha-amylase"/>
    <property type="match status" value="1"/>
</dbReference>
<proteinExistence type="predicted"/>
<dbReference type="GO" id="GO:0042597">
    <property type="term" value="C:periplasmic space"/>
    <property type="evidence" value="ECO:0007669"/>
    <property type="project" value="InterPro"/>
</dbReference>
<dbReference type="SUPFAM" id="SSF51011">
    <property type="entry name" value="Glycosyl hydrolase domain"/>
    <property type="match status" value="1"/>
</dbReference>
<dbReference type="EMBL" id="OBDZ01000014">
    <property type="protein sequence ID" value="SNY30907.1"/>
    <property type="molecule type" value="Genomic_DNA"/>
</dbReference>
<dbReference type="InterPro" id="IPR013780">
    <property type="entry name" value="Glyco_hydro_b"/>
</dbReference>
<dbReference type="InterPro" id="IPR007348">
    <property type="entry name" value="CopC_dom"/>
</dbReference>
<dbReference type="Gene3D" id="3.20.20.80">
    <property type="entry name" value="Glycosidases"/>
    <property type="match status" value="1"/>
</dbReference>
<keyword evidence="4" id="KW-1185">Reference proteome</keyword>
<keyword evidence="1" id="KW-0732">Signal</keyword>
<dbReference type="AlphaFoldDB" id="A0A285H580"/>
<dbReference type="GO" id="GO:0046688">
    <property type="term" value="P:response to copper ion"/>
    <property type="evidence" value="ECO:0007669"/>
    <property type="project" value="InterPro"/>
</dbReference>
<dbReference type="GO" id="GO:0005975">
    <property type="term" value="P:carbohydrate metabolic process"/>
    <property type="evidence" value="ECO:0007669"/>
    <property type="project" value="InterPro"/>
</dbReference>
<dbReference type="RefSeq" id="WP_253250733.1">
    <property type="nucleotide sequence ID" value="NZ_OBDZ01000014.1"/>
</dbReference>
<feature type="domain" description="Glycosyl hydrolase family 13 catalytic" evidence="2">
    <location>
        <begin position="143"/>
        <end position="566"/>
    </location>
</feature>
<protein>
    <submittedName>
        <fullName evidence="3">Alpha-amylase</fullName>
    </submittedName>
</protein>
<dbReference type="Pfam" id="PF04234">
    <property type="entry name" value="CopC"/>
    <property type="match status" value="1"/>
</dbReference>
<dbReference type="Gene3D" id="2.60.40.1220">
    <property type="match status" value="1"/>
</dbReference>
<dbReference type="InterPro" id="IPR015237">
    <property type="entry name" value="Alpha-amylase_C_pro"/>
</dbReference>
<accession>A0A285H580</accession>